<dbReference type="EMBL" id="JAEUWV010000020">
    <property type="protein sequence ID" value="MCO6395274.1"/>
    <property type="molecule type" value="Genomic_DNA"/>
</dbReference>
<sequence>MAEFSKPAPALKNSDEFSGQQLPNAVSYQPAVGFEPIGTLATPLETDVRPLAPGETTTINGFTFENQGAKVTVTRGIHTFTMTDGQFTASTPPLADATKPAGKNASEGSYCGSLEHGYRIIALEDGTDCPAALATFEDYLSGSPKGGSPQGQAQFYTAPDTGWGCARGFRFPWEENIGANMKPTCSPKNGAGGSAAALRKEDVR</sequence>
<organism evidence="2 3">
    <name type="scientific">Corynebacterium lipophilum</name>
    <dbReference type="NCBI Taxonomy" id="2804918"/>
    <lineage>
        <taxon>Bacteria</taxon>
        <taxon>Bacillati</taxon>
        <taxon>Actinomycetota</taxon>
        <taxon>Actinomycetes</taxon>
        <taxon>Mycobacteriales</taxon>
        <taxon>Corynebacteriaceae</taxon>
        <taxon>Corynebacterium</taxon>
    </lineage>
</organism>
<feature type="region of interest" description="Disordered" evidence="1">
    <location>
        <begin position="182"/>
        <end position="204"/>
    </location>
</feature>
<accession>A0AAW5HVG0</accession>
<dbReference type="Proteomes" id="UP001205920">
    <property type="component" value="Unassembled WGS sequence"/>
</dbReference>
<comment type="caution">
    <text evidence="2">The sequence shown here is derived from an EMBL/GenBank/DDBJ whole genome shotgun (WGS) entry which is preliminary data.</text>
</comment>
<evidence type="ECO:0000313" key="2">
    <source>
        <dbReference type="EMBL" id="MCO6395274.1"/>
    </source>
</evidence>
<protein>
    <submittedName>
        <fullName evidence="2">Uncharacterized protein</fullName>
    </submittedName>
</protein>
<evidence type="ECO:0000313" key="3">
    <source>
        <dbReference type="Proteomes" id="UP001205920"/>
    </source>
</evidence>
<gene>
    <name evidence="2" type="ORF">JMN37_09895</name>
</gene>
<dbReference type="RefSeq" id="WP_143110613.1">
    <property type="nucleotide sequence ID" value="NZ_JAEUWV010000020.1"/>
</dbReference>
<reference evidence="2 3" key="1">
    <citation type="submission" date="2021-01" db="EMBL/GenBank/DDBJ databases">
        <title>Identification and Characterization of Corynebacterium sp.</title>
        <authorList>
            <person name="Luo Q."/>
            <person name="Qu P."/>
            <person name="Chen Q."/>
        </authorList>
    </citation>
    <scope>NUCLEOTIDE SEQUENCE [LARGE SCALE GENOMIC DNA]</scope>
    <source>
        <strain evidence="2 3">MC-18</strain>
    </source>
</reference>
<proteinExistence type="predicted"/>
<keyword evidence="3" id="KW-1185">Reference proteome</keyword>
<evidence type="ECO:0000256" key="1">
    <source>
        <dbReference type="SAM" id="MobiDB-lite"/>
    </source>
</evidence>
<dbReference type="AlphaFoldDB" id="A0AAW5HVG0"/>
<name>A0AAW5HVG0_9CORY</name>